<protein>
    <submittedName>
        <fullName evidence="1">3-isopropylmalate dehydrogenase</fullName>
        <ecNumber evidence="1">1.1.1.85</ecNumber>
    </submittedName>
</protein>
<proteinExistence type="predicted"/>
<reference evidence="1 2" key="1">
    <citation type="submission" date="2018-06" db="EMBL/GenBank/DDBJ databases">
        <authorList>
            <consortium name="Pathogen Informatics"/>
            <person name="Doyle S."/>
        </authorList>
    </citation>
    <scope>NUCLEOTIDE SEQUENCE [LARGE SCALE GENOMIC DNA]</scope>
    <source>
        <strain evidence="1 2">NCTC8985</strain>
    </source>
</reference>
<evidence type="ECO:0000313" key="2">
    <source>
        <dbReference type="Proteomes" id="UP000254405"/>
    </source>
</evidence>
<name>A0A376TL36_ECOLX</name>
<dbReference type="GO" id="GO:0003862">
    <property type="term" value="F:3-isopropylmalate dehydrogenase activity"/>
    <property type="evidence" value="ECO:0007669"/>
    <property type="project" value="UniProtKB-EC"/>
</dbReference>
<dbReference type="EMBL" id="UGCO01000001">
    <property type="protein sequence ID" value="STI77935.1"/>
    <property type="molecule type" value="Genomic_DNA"/>
</dbReference>
<dbReference type="AlphaFoldDB" id="A0A376TL36"/>
<accession>A0A376TL36</accession>
<sequence>MMRLAPLNAPLTRIRRRHSHGDLARGAAAVSTDEMGDIIARYVAEGV</sequence>
<organism evidence="1 2">
    <name type="scientific">Escherichia coli</name>
    <dbReference type="NCBI Taxonomy" id="562"/>
    <lineage>
        <taxon>Bacteria</taxon>
        <taxon>Pseudomonadati</taxon>
        <taxon>Pseudomonadota</taxon>
        <taxon>Gammaproteobacteria</taxon>
        <taxon>Enterobacterales</taxon>
        <taxon>Enterobacteriaceae</taxon>
        <taxon>Escherichia</taxon>
    </lineage>
</organism>
<evidence type="ECO:0000313" key="1">
    <source>
        <dbReference type="EMBL" id="STI77935.1"/>
    </source>
</evidence>
<dbReference type="Proteomes" id="UP000254405">
    <property type="component" value="Unassembled WGS sequence"/>
</dbReference>
<gene>
    <name evidence="1" type="primary">leuB_2</name>
    <name evidence="1" type="ORF">NCTC8985_03248</name>
</gene>
<dbReference type="EC" id="1.1.1.85" evidence="1"/>
<keyword evidence="1" id="KW-0560">Oxidoreductase</keyword>